<dbReference type="PROSITE" id="PS50950">
    <property type="entry name" value="ZF_THAP"/>
    <property type="match status" value="1"/>
</dbReference>
<protein>
    <recommendedName>
        <fullName evidence="6">THAP-type domain-containing protein</fullName>
    </recommendedName>
</protein>
<keyword evidence="4 5" id="KW-0238">DNA-binding</keyword>
<accession>A0AAV1LQY1</accession>
<dbReference type="Pfam" id="PF05699">
    <property type="entry name" value="Dimer_Tnp_hAT"/>
    <property type="match status" value="1"/>
</dbReference>
<proteinExistence type="predicted"/>
<sequence length="695" mass="79779">MVSCSVPGCDSSKRNNPQHYSFHQFPINPESREKWLRMLNRPHWTPHKYTTICSKHFHPHCFSVTIGQKRRKLRSGSVPTISMPVEIPLPHLSIGSAGKNDLFRHTKTNKHVNSSPGGSSSQTLLTDLISNKNLEPVKRGEILLAAFIAEHNIPMNIMEHLPQLIKNMCPDSQIAKSISCDRTKTTAIVKNVTGITAKQMTIEKLQKLKFSLIVDESTDRGCVKHLCIVARFFERKVEDAFVCLIPLEEANAEKLHKHIKNFLSDNNIPMENLIGFAADGANTMMGQHNSLSSRLVAENPHLFVLKCVCHSFHLCASYACLKLSREPETLIRDIYNYFNNSPKRIGILKEFQQFLDLKPHKILHPAQTRWLSLRAAVCRILEQYGALKLYFTETALTDHLNADSILFRLKNPYNKLYLEFLEFSLEIFNNMNKLMQSERPQIHKMHENMVTVFKTLLECYMDDGYVSRTEVSLIQIDNPRHYKPIDDLYLGAKVSASLVSTTLHQEDIKAFKLKCLDFFIEGAKQVKKRYNFSNDVFKQMQFLDPQAVKSRRIDSLVTLAVKFPNLISRDELQQLDTEWRFLRNNKDLAPDDSQDLESYWYKVTAARDPANYSNQLYPTLSKFVFAILSLPHSSAAVERIFSSINLIKTKQRNRLNTDTIEGLLHTKQLIGGAKPCYSLEVDNKLLSKFNKNMYS</sequence>
<evidence type="ECO:0000256" key="4">
    <source>
        <dbReference type="ARBA" id="ARBA00023125"/>
    </source>
</evidence>
<keyword evidence="3" id="KW-0862">Zinc</keyword>
<organism evidence="7 8">
    <name type="scientific">Parnassius mnemosyne</name>
    <name type="common">clouded apollo</name>
    <dbReference type="NCBI Taxonomy" id="213953"/>
    <lineage>
        <taxon>Eukaryota</taxon>
        <taxon>Metazoa</taxon>
        <taxon>Ecdysozoa</taxon>
        <taxon>Arthropoda</taxon>
        <taxon>Hexapoda</taxon>
        <taxon>Insecta</taxon>
        <taxon>Pterygota</taxon>
        <taxon>Neoptera</taxon>
        <taxon>Endopterygota</taxon>
        <taxon>Lepidoptera</taxon>
        <taxon>Glossata</taxon>
        <taxon>Ditrysia</taxon>
        <taxon>Papilionoidea</taxon>
        <taxon>Papilionidae</taxon>
        <taxon>Parnassiinae</taxon>
        <taxon>Parnassini</taxon>
        <taxon>Parnassius</taxon>
        <taxon>Driopa</taxon>
    </lineage>
</organism>
<dbReference type="SUPFAM" id="SSF57716">
    <property type="entry name" value="Glucocorticoid receptor-like (DNA-binding domain)"/>
    <property type="match status" value="1"/>
</dbReference>
<dbReference type="SUPFAM" id="SSF53098">
    <property type="entry name" value="Ribonuclease H-like"/>
    <property type="match status" value="1"/>
</dbReference>
<gene>
    <name evidence="7" type="ORF">PARMNEM_LOCUS16952</name>
</gene>
<evidence type="ECO:0000256" key="2">
    <source>
        <dbReference type="ARBA" id="ARBA00022771"/>
    </source>
</evidence>
<dbReference type="InterPro" id="IPR006612">
    <property type="entry name" value="THAP_Znf"/>
</dbReference>
<dbReference type="Pfam" id="PF05485">
    <property type="entry name" value="THAP"/>
    <property type="match status" value="1"/>
</dbReference>
<dbReference type="AlphaFoldDB" id="A0AAV1LQY1"/>
<dbReference type="PANTHER" id="PTHR37162">
    <property type="entry name" value="HAT FAMILY DIMERISATION DOMAINCONTAINING PROTEIN-RELATED"/>
    <property type="match status" value="1"/>
</dbReference>
<dbReference type="GO" id="GO:0003677">
    <property type="term" value="F:DNA binding"/>
    <property type="evidence" value="ECO:0007669"/>
    <property type="project" value="UniProtKB-UniRule"/>
</dbReference>
<name>A0AAV1LQY1_9NEOP</name>
<comment type="caution">
    <text evidence="7">The sequence shown here is derived from an EMBL/GenBank/DDBJ whole genome shotgun (WGS) entry which is preliminary data.</text>
</comment>
<dbReference type="SMART" id="SM00692">
    <property type="entry name" value="DM3"/>
    <property type="match status" value="1"/>
</dbReference>
<dbReference type="InterPro" id="IPR008906">
    <property type="entry name" value="HATC_C_dom"/>
</dbReference>
<dbReference type="SMART" id="SM00980">
    <property type="entry name" value="THAP"/>
    <property type="match status" value="1"/>
</dbReference>
<dbReference type="GO" id="GO:0046983">
    <property type="term" value="F:protein dimerization activity"/>
    <property type="evidence" value="ECO:0007669"/>
    <property type="project" value="InterPro"/>
</dbReference>
<dbReference type="GO" id="GO:0008270">
    <property type="term" value="F:zinc ion binding"/>
    <property type="evidence" value="ECO:0007669"/>
    <property type="project" value="UniProtKB-KW"/>
</dbReference>
<evidence type="ECO:0000313" key="7">
    <source>
        <dbReference type="EMBL" id="CAK1597845.1"/>
    </source>
</evidence>
<evidence type="ECO:0000313" key="8">
    <source>
        <dbReference type="Proteomes" id="UP001314205"/>
    </source>
</evidence>
<dbReference type="InterPro" id="IPR038441">
    <property type="entry name" value="THAP_Znf_sf"/>
</dbReference>
<dbReference type="InterPro" id="IPR012337">
    <property type="entry name" value="RNaseH-like_sf"/>
</dbReference>
<evidence type="ECO:0000259" key="6">
    <source>
        <dbReference type="PROSITE" id="PS50950"/>
    </source>
</evidence>
<dbReference type="EMBL" id="CAVLGL010000095">
    <property type="protein sequence ID" value="CAK1597845.1"/>
    <property type="molecule type" value="Genomic_DNA"/>
</dbReference>
<dbReference type="Proteomes" id="UP001314205">
    <property type="component" value="Unassembled WGS sequence"/>
</dbReference>
<reference evidence="7 8" key="1">
    <citation type="submission" date="2023-11" db="EMBL/GenBank/DDBJ databases">
        <authorList>
            <person name="Hedman E."/>
            <person name="Englund M."/>
            <person name="Stromberg M."/>
            <person name="Nyberg Akerstrom W."/>
            <person name="Nylinder S."/>
            <person name="Jareborg N."/>
            <person name="Kallberg Y."/>
            <person name="Kronander E."/>
        </authorList>
    </citation>
    <scope>NUCLEOTIDE SEQUENCE [LARGE SCALE GENOMIC DNA]</scope>
</reference>
<evidence type="ECO:0000256" key="1">
    <source>
        <dbReference type="ARBA" id="ARBA00022723"/>
    </source>
</evidence>
<keyword evidence="2 5" id="KW-0863">Zinc-finger</keyword>
<keyword evidence="8" id="KW-1185">Reference proteome</keyword>
<dbReference type="PANTHER" id="PTHR37162:SF1">
    <property type="entry name" value="BED-TYPE DOMAIN-CONTAINING PROTEIN"/>
    <property type="match status" value="1"/>
</dbReference>
<keyword evidence="1" id="KW-0479">Metal-binding</keyword>
<evidence type="ECO:0000256" key="3">
    <source>
        <dbReference type="ARBA" id="ARBA00022833"/>
    </source>
</evidence>
<feature type="domain" description="THAP-type" evidence="6">
    <location>
        <begin position="1"/>
        <end position="82"/>
    </location>
</feature>
<evidence type="ECO:0000256" key="5">
    <source>
        <dbReference type="PROSITE-ProRule" id="PRU00309"/>
    </source>
</evidence>
<dbReference type="Gene3D" id="6.20.210.20">
    <property type="entry name" value="THAP domain"/>
    <property type="match status" value="1"/>
</dbReference>